<protein>
    <submittedName>
        <fullName evidence="2">Uncharacterized protein</fullName>
    </submittedName>
</protein>
<dbReference type="Proteomes" id="UP000494106">
    <property type="component" value="Unassembled WGS sequence"/>
</dbReference>
<evidence type="ECO:0000313" key="2">
    <source>
        <dbReference type="EMBL" id="CAB3242859.1"/>
    </source>
</evidence>
<proteinExistence type="predicted"/>
<dbReference type="EMBL" id="CADEBC010000519">
    <property type="protein sequence ID" value="CAB3242859.1"/>
    <property type="molecule type" value="Genomic_DNA"/>
</dbReference>
<reference evidence="2 3" key="1">
    <citation type="submission" date="2020-04" db="EMBL/GenBank/DDBJ databases">
        <authorList>
            <person name="Wallbank WR R."/>
            <person name="Pardo Diaz C."/>
            <person name="Kozak K."/>
            <person name="Martin S."/>
            <person name="Jiggins C."/>
            <person name="Moest M."/>
            <person name="Warren A I."/>
            <person name="Byers J.R.P. K."/>
            <person name="Montejo-Kovacevich G."/>
            <person name="Yen C E."/>
        </authorList>
    </citation>
    <scope>NUCLEOTIDE SEQUENCE [LARGE SCALE GENOMIC DNA]</scope>
</reference>
<comment type="caution">
    <text evidence="2">The sequence shown here is derived from an EMBL/GenBank/DDBJ whole genome shotgun (WGS) entry which is preliminary data.</text>
</comment>
<gene>
    <name evidence="2" type="ORF">APLA_LOCUS9227</name>
</gene>
<name>A0A8S1AD42_ARCPL</name>
<organism evidence="2 3">
    <name type="scientific">Arctia plantaginis</name>
    <name type="common">Wood tiger moth</name>
    <name type="synonym">Phalaena plantaginis</name>
    <dbReference type="NCBI Taxonomy" id="874455"/>
    <lineage>
        <taxon>Eukaryota</taxon>
        <taxon>Metazoa</taxon>
        <taxon>Ecdysozoa</taxon>
        <taxon>Arthropoda</taxon>
        <taxon>Hexapoda</taxon>
        <taxon>Insecta</taxon>
        <taxon>Pterygota</taxon>
        <taxon>Neoptera</taxon>
        <taxon>Endopterygota</taxon>
        <taxon>Lepidoptera</taxon>
        <taxon>Glossata</taxon>
        <taxon>Ditrysia</taxon>
        <taxon>Noctuoidea</taxon>
        <taxon>Erebidae</taxon>
        <taxon>Arctiinae</taxon>
        <taxon>Arctia</taxon>
    </lineage>
</organism>
<keyword evidence="3" id="KW-1185">Reference proteome</keyword>
<evidence type="ECO:0000256" key="1">
    <source>
        <dbReference type="SAM" id="MobiDB-lite"/>
    </source>
</evidence>
<feature type="region of interest" description="Disordered" evidence="1">
    <location>
        <begin position="1"/>
        <end position="29"/>
    </location>
</feature>
<sequence length="182" mass="20348">MRPTTWETPVAARRAASWKPLRNTGRHGPASQDAISVLVHDGSLLKVVCHQPPQVLRHSVVAERFPDAAEWQTIEGVGDVQGHRQHHSAAAHGLLGHGPKAHYGIDRRTPRSETELGVRQIGANLAKVPDDAGRKHPLKKFTRLVQSNYRPTITPLFSKIMESVINCQLLRYLKNHQLLNDR</sequence>
<dbReference type="AlphaFoldDB" id="A0A8S1AD42"/>
<evidence type="ECO:0000313" key="3">
    <source>
        <dbReference type="Proteomes" id="UP000494106"/>
    </source>
</evidence>
<accession>A0A8S1AD42</accession>
<dbReference type="OrthoDB" id="10065625at2759"/>